<keyword evidence="1" id="KW-0472">Membrane</keyword>
<proteinExistence type="predicted"/>
<accession>A0A7W0CHN1</accession>
<dbReference type="Proteomes" id="UP000530928">
    <property type="component" value="Unassembled WGS sequence"/>
</dbReference>
<organism evidence="2 3">
    <name type="scientific">Nonomuraea soli</name>
    <dbReference type="NCBI Taxonomy" id="1032476"/>
    <lineage>
        <taxon>Bacteria</taxon>
        <taxon>Bacillati</taxon>
        <taxon>Actinomycetota</taxon>
        <taxon>Actinomycetes</taxon>
        <taxon>Streptosporangiales</taxon>
        <taxon>Streptosporangiaceae</taxon>
        <taxon>Nonomuraea</taxon>
    </lineage>
</organism>
<sequence>MEEQRPNGGKTLAIILLAMLVILAVITVLAVWATSRG</sequence>
<keyword evidence="1" id="KW-1133">Transmembrane helix</keyword>
<reference evidence="2 3" key="1">
    <citation type="submission" date="2020-07" db="EMBL/GenBank/DDBJ databases">
        <title>Genomic Encyclopedia of Type Strains, Phase IV (KMG-IV): sequencing the most valuable type-strain genomes for metagenomic binning, comparative biology and taxonomic classification.</title>
        <authorList>
            <person name="Goeker M."/>
        </authorList>
    </citation>
    <scope>NUCLEOTIDE SEQUENCE [LARGE SCALE GENOMIC DNA]</scope>
    <source>
        <strain evidence="2 3">DSM 45533</strain>
    </source>
</reference>
<feature type="transmembrane region" description="Helical" evidence="1">
    <location>
        <begin position="12"/>
        <end position="33"/>
    </location>
</feature>
<comment type="caution">
    <text evidence="2">The sequence shown here is derived from an EMBL/GenBank/DDBJ whole genome shotgun (WGS) entry which is preliminary data.</text>
</comment>
<evidence type="ECO:0000313" key="2">
    <source>
        <dbReference type="EMBL" id="MBA2891358.1"/>
    </source>
</evidence>
<keyword evidence="3" id="KW-1185">Reference proteome</keyword>
<evidence type="ECO:0000256" key="1">
    <source>
        <dbReference type="SAM" id="Phobius"/>
    </source>
</evidence>
<gene>
    <name evidence="2" type="ORF">HNR30_002699</name>
</gene>
<evidence type="ECO:0000313" key="3">
    <source>
        <dbReference type="Proteomes" id="UP000530928"/>
    </source>
</evidence>
<dbReference type="AlphaFoldDB" id="A0A7W0CHN1"/>
<protein>
    <submittedName>
        <fullName evidence="2">Cytochrome oxidase assembly protein ShyY1</fullName>
    </submittedName>
</protein>
<dbReference type="EMBL" id="JACDUR010000003">
    <property type="protein sequence ID" value="MBA2891358.1"/>
    <property type="molecule type" value="Genomic_DNA"/>
</dbReference>
<keyword evidence="1" id="KW-0812">Transmembrane</keyword>
<name>A0A7W0CHN1_9ACTN</name>